<protein>
    <submittedName>
        <fullName evidence="2">Uncharacterized protein</fullName>
    </submittedName>
</protein>
<keyword evidence="1" id="KW-0472">Membrane</keyword>
<comment type="caution">
    <text evidence="2">The sequence shown here is derived from an EMBL/GenBank/DDBJ whole genome shotgun (WGS) entry which is preliminary data.</text>
</comment>
<keyword evidence="1" id="KW-1133">Transmembrane helix</keyword>
<proteinExistence type="predicted"/>
<dbReference type="Proteomes" id="UP001050691">
    <property type="component" value="Unassembled WGS sequence"/>
</dbReference>
<sequence>MQLFALELSFPILLAAFSLCTSMLAVLGTVQLVVSTPSNTHAHTHGHGDQAALEVGLGMEKRLTPWIDNISPTDTGFVPFESRPPLSMAKLIMLRHAETQRRANARARLRLSQMTI</sequence>
<dbReference type="AlphaFoldDB" id="A0AAV5ASD4"/>
<name>A0AAV5ASD4_9AGAM</name>
<gene>
    <name evidence="2" type="ORF">Clacol_009068</name>
</gene>
<accession>A0AAV5ASD4</accession>
<keyword evidence="3" id="KW-1185">Reference proteome</keyword>
<dbReference type="EMBL" id="BPWL01000010">
    <property type="protein sequence ID" value="GJJ14800.1"/>
    <property type="molecule type" value="Genomic_DNA"/>
</dbReference>
<evidence type="ECO:0000313" key="2">
    <source>
        <dbReference type="EMBL" id="GJJ14800.1"/>
    </source>
</evidence>
<organism evidence="2 3">
    <name type="scientific">Clathrus columnatus</name>
    <dbReference type="NCBI Taxonomy" id="1419009"/>
    <lineage>
        <taxon>Eukaryota</taxon>
        <taxon>Fungi</taxon>
        <taxon>Dikarya</taxon>
        <taxon>Basidiomycota</taxon>
        <taxon>Agaricomycotina</taxon>
        <taxon>Agaricomycetes</taxon>
        <taxon>Phallomycetidae</taxon>
        <taxon>Phallales</taxon>
        <taxon>Clathraceae</taxon>
        <taxon>Clathrus</taxon>
    </lineage>
</organism>
<reference evidence="2" key="1">
    <citation type="submission" date="2021-10" db="EMBL/GenBank/DDBJ databases">
        <title>De novo Genome Assembly of Clathrus columnatus (Basidiomycota, Fungi) Using Illumina and Nanopore Sequence Data.</title>
        <authorList>
            <person name="Ogiso-Tanaka E."/>
            <person name="Itagaki H."/>
            <person name="Hosoya T."/>
            <person name="Hosaka K."/>
        </authorList>
    </citation>
    <scope>NUCLEOTIDE SEQUENCE</scope>
    <source>
        <strain evidence="2">MO-923</strain>
    </source>
</reference>
<evidence type="ECO:0000256" key="1">
    <source>
        <dbReference type="SAM" id="Phobius"/>
    </source>
</evidence>
<evidence type="ECO:0000313" key="3">
    <source>
        <dbReference type="Proteomes" id="UP001050691"/>
    </source>
</evidence>
<feature type="transmembrane region" description="Helical" evidence="1">
    <location>
        <begin position="12"/>
        <end position="34"/>
    </location>
</feature>
<keyword evidence="1" id="KW-0812">Transmembrane</keyword>